<protein>
    <submittedName>
        <fullName evidence="1">Expressed protein</fullName>
    </submittedName>
</protein>
<evidence type="ECO:0000313" key="2">
    <source>
        <dbReference type="Proteomes" id="UP001153365"/>
    </source>
</evidence>
<gene>
    <name evidence="1" type="ORF">PPACK8108_LOCUS12991</name>
</gene>
<keyword evidence="2" id="KW-1185">Reference proteome</keyword>
<evidence type="ECO:0000313" key="1">
    <source>
        <dbReference type="EMBL" id="CAH7678463.1"/>
    </source>
</evidence>
<reference evidence="1" key="1">
    <citation type="submission" date="2022-06" db="EMBL/GenBank/DDBJ databases">
        <authorList>
            <consortium name="SYNGENTA / RWTH Aachen University"/>
        </authorList>
    </citation>
    <scope>NUCLEOTIDE SEQUENCE</scope>
</reference>
<accession>A0AAV0B3X4</accession>
<comment type="caution">
    <text evidence="1">The sequence shown here is derived from an EMBL/GenBank/DDBJ whole genome shotgun (WGS) entry which is preliminary data.</text>
</comment>
<organism evidence="1 2">
    <name type="scientific">Phakopsora pachyrhizi</name>
    <name type="common">Asian soybean rust disease fungus</name>
    <dbReference type="NCBI Taxonomy" id="170000"/>
    <lineage>
        <taxon>Eukaryota</taxon>
        <taxon>Fungi</taxon>
        <taxon>Dikarya</taxon>
        <taxon>Basidiomycota</taxon>
        <taxon>Pucciniomycotina</taxon>
        <taxon>Pucciniomycetes</taxon>
        <taxon>Pucciniales</taxon>
        <taxon>Phakopsoraceae</taxon>
        <taxon>Phakopsora</taxon>
    </lineage>
</organism>
<dbReference type="AlphaFoldDB" id="A0AAV0B3X4"/>
<proteinExistence type="predicted"/>
<sequence length="113" mass="12122">MPSVSSKSRKFKQAQSIVPPESVAILPSTATENLETADPNFKAPPPNLVAKVPNVKPDFGFVNAKNIDGTLRKITYVADEHNNIVPQSQIDIKNTETISGLSGLTAPLLSLLK</sequence>
<dbReference type="Proteomes" id="UP001153365">
    <property type="component" value="Unassembled WGS sequence"/>
</dbReference>
<dbReference type="EMBL" id="CALTRL010003191">
    <property type="protein sequence ID" value="CAH7678463.1"/>
    <property type="molecule type" value="Genomic_DNA"/>
</dbReference>
<name>A0AAV0B3X4_PHAPC</name>